<evidence type="ECO:0000313" key="1">
    <source>
        <dbReference type="EMBL" id="KAB3534111.1"/>
    </source>
</evidence>
<name>A0A6I0EXW0_9FIRM</name>
<evidence type="ECO:0000313" key="2">
    <source>
        <dbReference type="Proteomes" id="UP000432715"/>
    </source>
</evidence>
<sequence length="117" mass="13421">MSEHQSRIYKIINEITNYMLKAGSKNCSISIEKVDKSVYITLVGRSVVLSSNEIQELEDALSIQRQQPVEEYLWELAGENENYDELNLVGMMIDESKIKYDDGCLTITVIRREDGEV</sequence>
<gene>
    <name evidence="1" type="ORF">F8154_09760</name>
</gene>
<keyword evidence="2" id="KW-1185">Reference proteome</keyword>
<accession>A0A6I0EXW0</accession>
<organism evidence="1 2">
    <name type="scientific">Alkaliphilus pronyensis</name>
    <dbReference type="NCBI Taxonomy" id="1482732"/>
    <lineage>
        <taxon>Bacteria</taxon>
        <taxon>Bacillati</taxon>
        <taxon>Bacillota</taxon>
        <taxon>Clostridia</taxon>
        <taxon>Peptostreptococcales</taxon>
        <taxon>Natronincolaceae</taxon>
        <taxon>Alkaliphilus</taxon>
    </lineage>
</organism>
<dbReference type="AlphaFoldDB" id="A0A6I0EXW0"/>
<proteinExistence type="predicted"/>
<comment type="caution">
    <text evidence="1">The sequence shown here is derived from an EMBL/GenBank/DDBJ whole genome shotgun (WGS) entry which is preliminary data.</text>
</comment>
<dbReference type="RefSeq" id="WP_151861434.1">
    <property type="nucleotide sequence ID" value="NZ_WBZC01000032.1"/>
</dbReference>
<reference evidence="1 2" key="1">
    <citation type="submission" date="2019-10" db="EMBL/GenBank/DDBJ databases">
        <title>Alkaliphilus serpentinus sp. nov. and Alkaliphilus pronyensis sp. nov., two novel anaerobic alkaliphilic species isolated from the serpentinized-hosted hydrothermal field of the Prony Bay (New Caledonia).</title>
        <authorList>
            <person name="Postec A."/>
        </authorList>
    </citation>
    <scope>NUCLEOTIDE SEQUENCE [LARGE SCALE GENOMIC DNA]</scope>
    <source>
        <strain evidence="1 2">LacV</strain>
    </source>
</reference>
<protein>
    <recommendedName>
        <fullName evidence="3">DUF2294 family protein</fullName>
    </recommendedName>
</protein>
<dbReference type="Proteomes" id="UP000432715">
    <property type="component" value="Unassembled WGS sequence"/>
</dbReference>
<dbReference type="EMBL" id="WBZC01000032">
    <property type="protein sequence ID" value="KAB3534111.1"/>
    <property type="molecule type" value="Genomic_DNA"/>
</dbReference>
<evidence type="ECO:0008006" key="3">
    <source>
        <dbReference type="Google" id="ProtNLM"/>
    </source>
</evidence>
<dbReference type="OrthoDB" id="9794280at2"/>